<keyword evidence="6" id="KW-0418">Kinase</keyword>
<dbReference type="EMBL" id="CAMXCT030001202">
    <property type="protein sequence ID" value="CAL4775099.1"/>
    <property type="molecule type" value="Genomic_DNA"/>
</dbReference>
<dbReference type="SUPFAM" id="SSF48403">
    <property type="entry name" value="Ankyrin repeat"/>
    <property type="match status" value="1"/>
</dbReference>
<keyword evidence="2 3" id="KW-0040">ANK repeat</keyword>
<protein>
    <submittedName>
        <fullName evidence="6">Kinase D-interacting substrate of 220 kDa</fullName>
    </submittedName>
</protein>
<gene>
    <name evidence="4" type="ORF">C1SCF055_LOCUS15032</name>
</gene>
<comment type="caution">
    <text evidence="4">The sequence shown here is derived from an EMBL/GenBank/DDBJ whole genome shotgun (WGS) entry which is preliminary data.</text>
</comment>
<proteinExistence type="predicted"/>
<evidence type="ECO:0000256" key="2">
    <source>
        <dbReference type="ARBA" id="ARBA00023043"/>
    </source>
</evidence>
<evidence type="ECO:0000313" key="7">
    <source>
        <dbReference type="Proteomes" id="UP001152797"/>
    </source>
</evidence>
<keyword evidence="7" id="KW-1185">Reference proteome</keyword>
<dbReference type="GO" id="GO:0016301">
    <property type="term" value="F:kinase activity"/>
    <property type="evidence" value="ECO:0007669"/>
    <property type="project" value="UniProtKB-KW"/>
</dbReference>
<dbReference type="Pfam" id="PF12796">
    <property type="entry name" value="Ank_2"/>
    <property type="match status" value="1"/>
</dbReference>
<reference evidence="5" key="2">
    <citation type="submission" date="2024-04" db="EMBL/GenBank/DDBJ databases">
        <authorList>
            <person name="Chen Y."/>
            <person name="Shah S."/>
            <person name="Dougan E. K."/>
            <person name="Thang M."/>
            <person name="Chan C."/>
        </authorList>
    </citation>
    <scope>NUCLEOTIDE SEQUENCE [LARGE SCALE GENOMIC DNA]</scope>
</reference>
<dbReference type="PROSITE" id="PS50088">
    <property type="entry name" value="ANK_REPEAT"/>
    <property type="match status" value="1"/>
</dbReference>
<dbReference type="EMBL" id="CAMXCT020001202">
    <property type="protein sequence ID" value="CAL1141162.1"/>
    <property type="molecule type" value="Genomic_DNA"/>
</dbReference>
<dbReference type="OrthoDB" id="275177at2759"/>
<evidence type="ECO:0000313" key="4">
    <source>
        <dbReference type="EMBL" id="CAI3987787.1"/>
    </source>
</evidence>
<evidence type="ECO:0000256" key="3">
    <source>
        <dbReference type="PROSITE-ProRule" id="PRU00023"/>
    </source>
</evidence>
<feature type="repeat" description="ANK" evidence="3">
    <location>
        <begin position="51"/>
        <end position="83"/>
    </location>
</feature>
<evidence type="ECO:0000313" key="5">
    <source>
        <dbReference type="EMBL" id="CAL1141162.1"/>
    </source>
</evidence>
<keyword evidence="1" id="KW-0677">Repeat</keyword>
<evidence type="ECO:0000256" key="1">
    <source>
        <dbReference type="ARBA" id="ARBA00022737"/>
    </source>
</evidence>
<evidence type="ECO:0000313" key="6">
    <source>
        <dbReference type="EMBL" id="CAL4775099.1"/>
    </source>
</evidence>
<dbReference type="SMART" id="SM00248">
    <property type="entry name" value="ANK"/>
    <property type="match status" value="2"/>
</dbReference>
<dbReference type="Gene3D" id="1.25.40.20">
    <property type="entry name" value="Ankyrin repeat-containing domain"/>
    <property type="match status" value="1"/>
</dbReference>
<organism evidence="4">
    <name type="scientific">Cladocopium goreaui</name>
    <dbReference type="NCBI Taxonomy" id="2562237"/>
    <lineage>
        <taxon>Eukaryota</taxon>
        <taxon>Sar</taxon>
        <taxon>Alveolata</taxon>
        <taxon>Dinophyceae</taxon>
        <taxon>Suessiales</taxon>
        <taxon>Symbiodiniaceae</taxon>
        <taxon>Cladocopium</taxon>
    </lineage>
</organism>
<dbReference type="EMBL" id="CAMXCT010001202">
    <property type="protein sequence ID" value="CAI3987787.1"/>
    <property type="molecule type" value="Genomic_DNA"/>
</dbReference>
<dbReference type="PANTHER" id="PTHR24173">
    <property type="entry name" value="ANKYRIN REPEAT CONTAINING"/>
    <property type="match status" value="1"/>
</dbReference>
<reference evidence="4" key="1">
    <citation type="submission" date="2022-10" db="EMBL/GenBank/DDBJ databases">
        <authorList>
            <person name="Chen Y."/>
            <person name="Dougan E. K."/>
            <person name="Chan C."/>
            <person name="Rhodes N."/>
            <person name="Thang M."/>
        </authorList>
    </citation>
    <scope>NUCLEOTIDE SEQUENCE</scope>
</reference>
<dbReference type="Proteomes" id="UP001152797">
    <property type="component" value="Unassembled WGS sequence"/>
</dbReference>
<dbReference type="AlphaFoldDB" id="A0A9P1FVF3"/>
<keyword evidence="6" id="KW-0808">Transferase</keyword>
<dbReference type="PROSITE" id="PS50297">
    <property type="entry name" value="ANK_REP_REGION"/>
    <property type="match status" value="1"/>
</dbReference>
<name>A0A9P1FVF3_9DINO</name>
<dbReference type="InterPro" id="IPR002110">
    <property type="entry name" value="Ankyrin_rpt"/>
</dbReference>
<sequence length="170" mass="17606">MSPTASADVPGCATWQRTALMIAARHGQDDVVIRALETSCTQPQLDVVDEQGNTAVMIAAREGHKKVVEALIAAGADLSIENLENQTAADLAKTEEIRAAVKKGEAQAESLLRTIMAMAKKDESIAAGASAASSSSNDGGLKALQSMGVPAELLALAGDDLPRFSAESPY</sequence>
<accession>A0A9P1FVF3</accession>
<dbReference type="InterPro" id="IPR036770">
    <property type="entry name" value="Ankyrin_rpt-contain_sf"/>
</dbReference>
<dbReference type="PANTHER" id="PTHR24173:SF74">
    <property type="entry name" value="ANKYRIN REPEAT DOMAIN-CONTAINING PROTEIN 16"/>
    <property type="match status" value="1"/>
</dbReference>